<sequence>MFGGLGNFVQSQTIGPPPKDVPPPTPIRLPQCNPQLADASDGRSEVSVVRLLQKLHRPGELSEAHFAALGVHVHTDAPAEDVVPNPVYLPSATGWDGVDLDEARRRDDTFRRRLSHGGRSPEARVYLERRAELSVANQTAFRTIRRIKPEAGEQPARLGSTYEFYKQMEMMCAYWDDTSLPPPSTEDEEPPPPLPPRPTDASADISGQAVAAPESNARSEAEPVAKSKSAHPERVTYRTSPGNQMPPELRHNFITAFVKLVAYDFACNVIPPRVEPRLQLVSPPSPPSSKSLSKGHHPPPQPQISSYFPSGCVFLCKLPTTREDGRAGLAFGPVAAVSARNPTNFGSAAEANVDFGRELVAALVTAQHRAREGKPETRFGEGKWWATERRWGGGEGGPIGREVDGDMVVGDKDGAPGKEGDGPASPSSAQKPSSSSSSEKTVGSKLAQAQMAMRGQPASKKPRKNMSIYDMYRMVRLPTSTWDRKMRYQAVGKAAGAGYDDVFVLSSLFHHFSVLRVRVPDRLLDVLGGAPDGDEQGQKRSWGKLEMWRSSWFDLFVPEERLEAMRLLWGVMAWIMRKDPEEAGEDVNMKDV</sequence>
<keyword evidence="2" id="KW-1185">Reference proteome</keyword>
<name>A0ACC0D695_9PEZI</name>
<gene>
    <name evidence="1" type="ORF">F4821DRAFT_92259</name>
</gene>
<dbReference type="EMBL" id="MU394302">
    <property type="protein sequence ID" value="KAI6088261.1"/>
    <property type="molecule type" value="Genomic_DNA"/>
</dbReference>
<organism evidence="1 2">
    <name type="scientific">Hypoxylon rubiginosum</name>
    <dbReference type="NCBI Taxonomy" id="110542"/>
    <lineage>
        <taxon>Eukaryota</taxon>
        <taxon>Fungi</taxon>
        <taxon>Dikarya</taxon>
        <taxon>Ascomycota</taxon>
        <taxon>Pezizomycotina</taxon>
        <taxon>Sordariomycetes</taxon>
        <taxon>Xylariomycetidae</taxon>
        <taxon>Xylariales</taxon>
        <taxon>Hypoxylaceae</taxon>
        <taxon>Hypoxylon</taxon>
    </lineage>
</organism>
<reference evidence="1 2" key="1">
    <citation type="journal article" date="2022" name="New Phytol.">
        <title>Ecological generalism drives hyperdiversity of secondary metabolite gene clusters in xylarialean endophytes.</title>
        <authorList>
            <person name="Franco M.E.E."/>
            <person name="Wisecaver J.H."/>
            <person name="Arnold A.E."/>
            <person name="Ju Y.M."/>
            <person name="Slot J.C."/>
            <person name="Ahrendt S."/>
            <person name="Moore L.P."/>
            <person name="Eastman K.E."/>
            <person name="Scott K."/>
            <person name="Konkel Z."/>
            <person name="Mondo S.J."/>
            <person name="Kuo A."/>
            <person name="Hayes R.D."/>
            <person name="Haridas S."/>
            <person name="Andreopoulos B."/>
            <person name="Riley R."/>
            <person name="LaButti K."/>
            <person name="Pangilinan J."/>
            <person name="Lipzen A."/>
            <person name="Amirebrahimi M."/>
            <person name="Yan J."/>
            <person name="Adam C."/>
            <person name="Keymanesh K."/>
            <person name="Ng V."/>
            <person name="Louie K."/>
            <person name="Northen T."/>
            <person name="Drula E."/>
            <person name="Henrissat B."/>
            <person name="Hsieh H.M."/>
            <person name="Youens-Clark K."/>
            <person name="Lutzoni F."/>
            <person name="Miadlikowska J."/>
            <person name="Eastwood D.C."/>
            <person name="Hamelin R.C."/>
            <person name="Grigoriev I.V."/>
            <person name="U'Ren J.M."/>
        </authorList>
    </citation>
    <scope>NUCLEOTIDE SEQUENCE [LARGE SCALE GENOMIC DNA]</scope>
    <source>
        <strain evidence="1 2">ER1909</strain>
    </source>
</reference>
<accession>A0ACC0D695</accession>
<proteinExistence type="predicted"/>
<evidence type="ECO:0000313" key="1">
    <source>
        <dbReference type="EMBL" id="KAI6088261.1"/>
    </source>
</evidence>
<protein>
    <submittedName>
        <fullName evidence="1">Uncharacterized protein</fullName>
    </submittedName>
</protein>
<dbReference type="Proteomes" id="UP001497680">
    <property type="component" value="Unassembled WGS sequence"/>
</dbReference>
<comment type="caution">
    <text evidence="1">The sequence shown here is derived from an EMBL/GenBank/DDBJ whole genome shotgun (WGS) entry which is preliminary data.</text>
</comment>
<evidence type="ECO:0000313" key="2">
    <source>
        <dbReference type="Proteomes" id="UP001497680"/>
    </source>
</evidence>